<dbReference type="Pfam" id="PF05199">
    <property type="entry name" value="GMC_oxred_C"/>
    <property type="match status" value="1"/>
</dbReference>
<organism evidence="7 8">
    <name type="scientific">Marinihelvus fidelis</name>
    <dbReference type="NCBI Taxonomy" id="2613842"/>
    <lineage>
        <taxon>Bacteria</taxon>
        <taxon>Pseudomonadati</taxon>
        <taxon>Pseudomonadota</taxon>
        <taxon>Gammaproteobacteria</taxon>
        <taxon>Chromatiales</taxon>
        <taxon>Wenzhouxiangellaceae</taxon>
        <taxon>Marinihelvus</taxon>
    </lineage>
</organism>
<evidence type="ECO:0000256" key="1">
    <source>
        <dbReference type="ARBA" id="ARBA00010790"/>
    </source>
</evidence>
<keyword evidence="8" id="KW-1185">Reference proteome</keyword>
<dbReference type="Proteomes" id="UP000325372">
    <property type="component" value="Unassembled WGS sequence"/>
</dbReference>
<dbReference type="EMBL" id="VYXP01000004">
    <property type="protein sequence ID" value="KAA9131864.1"/>
    <property type="molecule type" value="Genomic_DNA"/>
</dbReference>
<dbReference type="PANTHER" id="PTHR46056:SF12">
    <property type="entry name" value="LONG-CHAIN-ALCOHOL OXIDASE"/>
    <property type="match status" value="1"/>
</dbReference>
<dbReference type="AlphaFoldDB" id="A0A5N0TBR8"/>
<dbReference type="SUPFAM" id="SSF54373">
    <property type="entry name" value="FAD-linked reductases, C-terminal domain"/>
    <property type="match status" value="1"/>
</dbReference>
<name>A0A5N0TBR8_9GAMM</name>
<dbReference type="Pfam" id="PF00732">
    <property type="entry name" value="GMC_oxred_N"/>
    <property type="match status" value="1"/>
</dbReference>
<gene>
    <name evidence="7" type="ORF">F3N42_06705</name>
</gene>
<evidence type="ECO:0000256" key="2">
    <source>
        <dbReference type="ARBA" id="ARBA00022630"/>
    </source>
</evidence>
<evidence type="ECO:0000256" key="3">
    <source>
        <dbReference type="ARBA" id="ARBA00022827"/>
    </source>
</evidence>
<proteinExistence type="inferred from homology"/>
<evidence type="ECO:0000259" key="5">
    <source>
        <dbReference type="Pfam" id="PF00732"/>
    </source>
</evidence>
<accession>A0A5N0TBR8</accession>
<evidence type="ECO:0000313" key="7">
    <source>
        <dbReference type="EMBL" id="KAA9131864.1"/>
    </source>
</evidence>
<sequence length="569" mass="61488">MSGRHRLGTTMPAPEPAVRFPTREPVDFVIVGSGASGGILARELSTAGFDVVVLEQGPYRTAADFSHDEMVNFIQGEMTSHPGWNDPQTFRDDPDAVADANANGGLPPALYARTVGGASVHFSGNYWRMRPLDFKERSLLGPMSGTGFADWPISYDELEPYYTRVEWEIGVSGEPGPFDPPRSKPYPLPPMPVKSSGVLLEKGARALGLHPQAAPVAILSQAYNGRPACVHCGFCMGFGCEMNAKSSTLATVLPQAEATGRCEIRPLSTVYRVDTGDDGRVDQVRYYDAQGAEQAQKARAVILAANGAETPRLLLMSASSAHPDGLANSSGLVGKYLMGNGHSTLHATFDEPVNDWKSIQVTRIIHDFYETDPARGHYGGGGIDARPLLNATPLMHALTETGMGTPRWGKDFRRDVDFGFSHHVAVLGSTTSVPLERNSVSLDPTVTDDKGRPALRVTYRDHDDDLAMMQFLQDRGEEIMDAAGARRTWREPVVPQTLLAHLLGTCRMGNDPATSVVDAAHRSHDVPNLFICDGSSLVSSGRGQPTLTIQALAFRAADKIIEAARNNEI</sequence>
<dbReference type="GO" id="GO:0050660">
    <property type="term" value="F:flavin adenine dinucleotide binding"/>
    <property type="evidence" value="ECO:0007669"/>
    <property type="project" value="InterPro"/>
</dbReference>
<keyword evidence="2" id="KW-0285">Flavoprotein</keyword>
<keyword evidence="4" id="KW-0560">Oxidoreductase</keyword>
<keyword evidence="3" id="KW-0274">FAD</keyword>
<evidence type="ECO:0000313" key="8">
    <source>
        <dbReference type="Proteomes" id="UP000325372"/>
    </source>
</evidence>
<dbReference type="InterPro" id="IPR036188">
    <property type="entry name" value="FAD/NAD-bd_sf"/>
</dbReference>
<dbReference type="GO" id="GO:0016614">
    <property type="term" value="F:oxidoreductase activity, acting on CH-OH group of donors"/>
    <property type="evidence" value="ECO:0007669"/>
    <property type="project" value="InterPro"/>
</dbReference>
<dbReference type="InterPro" id="IPR000172">
    <property type="entry name" value="GMC_OxRdtase_N"/>
</dbReference>
<dbReference type="Gene3D" id="3.50.50.60">
    <property type="entry name" value="FAD/NAD(P)-binding domain"/>
    <property type="match status" value="2"/>
</dbReference>
<evidence type="ECO:0000256" key="4">
    <source>
        <dbReference type="ARBA" id="ARBA00023002"/>
    </source>
</evidence>
<feature type="domain" description="Glucose-methanol-choline oxidoreductase C-terminal" evidence="6">
    <location>
        <begin position="434"/>
        <end position="553"/>
    </location>
</feature>
<feature type="domain" description="Glucose-methanol-choline oxidoreductase N-terminal" evidence="5">
    <location>
        <begin position="153"/>
        <end position="324"/>
    </location>
</feature>
<comment type="similarity">
    <text evidence="1">Belongs to the GMC oxidoreductase family.</text>
</comment>
<evidence type="ECO:0000259" key="6">
    <source>
        <dbReference type="Pfam" id="PF05199"/>
    </source>
</evidence>
<dbReference type="PANTHER" id="PTHR46056">
    <property type="entry name" value="LONG-CHAIN-ALCOHOL OXIDASE"/>
    <property type="match status" value="1"/>
</dbReference>
<comment type="caution">
    <text evidence="7">The sequence shown here is derived from an EMBL/GenBank/DDBJ whole genome shotgun (WGS) entry which is preliminary data.</text>
</comment>
<dbReference type="InterPro" id="IPR007867">
    <property type="entry name" value="GMC_OxRtase_C"/>
</dbReference>
<protein>
    <submittedName>
        <fullName evidence="7">GMC family oxidoreductase</fullName>
    </submittedName>
</protein>
<dbReference type="SUPFAM" id="SSF51905">
    <property type="entry name" value="FAD/NAD(P)-binding domain"/>
    <property type="match status" value="1"/>
</dbReference>
<reference evidence="7 8" key="1">
    <citation type="submission" date="2019-09" db="EMBL/GenBank/DDBJ databases">
        <title>Wenzhouxiangella sp. Genome sequencing and assembly.</title>
        <authorList>
            <person name="Zhang R."/>
        </authorList>
    </citation>
    <scope>NUCLEOTIDE SEQUENCE [LARGE SCALE GENOMIC DNA]</scope>
    <source>
        <strain evidence="7 8">W260</strain>
    </source>
</reference>